<organism evidence="6 7">
    <name type="scientific">Thermodesulfobacterium commune</name>
    <dbReference type="NCBI Taxonomy" id="1741"/>
    <lineage>
        <taxon>Bacteria</taxon>
        <taxon>Pseudomonadati</taxon>
        <taxon>Thermodesulfobacteriota</taxon>
        <taxon>Thermodesulfobacteria</taxon>
        <taxon>Thermodesulfobacteriales</taxon>
        <taxon>Thermodesulfobacteriaceae</taxon>
        <taxon>Thermodesulfobacterium</taxon>
    </lineage>
</organism>
<keyword evidence="4" id="KW-0408">Iron</keyword>
<keyword evidence="2" id="KW-0813">Transport</keyword>
<evidence type="ECO:0000313" key="6">
    <source>
        <dbReference type="EMBL" id="HAA83846.1"/>
    </source>
</evidence>
<comment type="caution">
    <text evidence="6">The sequence shown here is derived from an EMBL/GenBank/DDBJ whole genome shotgun (WGS) entry which is preliminary data.</text>
</comment>
<dbReference type="InterPro" id="IPR012827">
    <property type="entry name" value="Hemerythrin_metal-bd"/>
</dbReference>
<dbReference type="InterPro" id="IPR016131">
    <property type="entry name" value="Haemerythrin_Fe_BS"/>
</dbReference>
<dbReference type="Pfam" id="PF01814">
    <property type="entry name" value="Hemerythrin"/>
    <property type="match status" value="1"/>
</dbReference>
<keyword evidence="3" id="KW-0479">Metal-binding</keyword>
<comment type="similarity">
    <text evidence="1">Belongs to the hemerythrin family.</text>
</comment>
<dbReference type="Proteomes" id="UP000257240">
    <property type="component" value="Unassembled WGS sequence"/>
</dbReference>
<evidence type="ECO:0000259" key="5">
    <source>
        <dbReference type="Pfam" id="PF01814"/>
    </source>
</evidence>
<dbReference type="AlphaFoldDB" id="A0A3B8N6I5"/>
<name>A0A3B8N6I5_9BACT</name>
<dbReference type="Gene3D" id="1.20.120.50">
    <property type="entry name" value="Hemerythrin-like"/>
    <property type="match status" value="1"/>
</dbReference>
<evidence type="ECO:0000313" key="7">
    <source>
        <dbReference type="Proteomes" id="UP000257240"/>
    </source>
</evidence>
<dbReference type="InterPro" id="IPR050669">
    <property type="entry name" value="Hemerythrin"/>
</dbReference>
<feature type="domain" description="Hemerythrin-like" evidence="5">
    <location>
        <begin position="17"/>
        <end position="126"/>
    </location>
</feature>
<evidence type="ECO:0000256" key="3">
    <source>
        <dbReference type="ARBA" id="ARBA00022723"/>
    </source>
</evidence>
<evidence type="ECO:0000256" key="1">
    <source>
        <dbReference type="ARBA" id="ARBA00010587"/>
    </source>
</evidence>
<accession>A0A3B8N6I5</accession>
<dbReference type="CDD" id="cd12107">
    <property type="entry name" value="Hemerythrin"/>
    <property type="match status" value="1"/>
</dbReference>
<dbReference type="SUPFAM" id="SSF47188">
    <property type="entry name" value="Hemerythrin-like"/>
    <property type="match status" value="1"/>
</dbReference>
<sequence>MGGKTVPFLEWNDNFLTGIKEIDQQHKKMFNMVNALYEAVRLKVDKKLLINSINTLKNYFETHFKFEEEILERYGYPEIEKHKEEHEGFERSFKELIDQEEINFSEVLKHLKNWWVSHLLVHDKKYGNFLAGKINSQ</sequence>
<dbReference type="GO" id="GO:0005344">
    <property type="term" value="F:oxygen carrier activity"/>
    <property type="evidence" value="ECO:0007669"/>
    <property type="project" value="UniProtKB-KW"/>
</dbReference>
<dbReference type="NCBIfam" id="TIGR02481">
    <property type="entry name" value="hemeryth_dom"/>
    <property type="match status" value="1"/>
</dbReference>
<dbReference type="InterPro" id="IPR012312">
    <property type="entry name" value="Hemerythrin-like"/>
</dbReference>
<dbReference type="PROSITE" id="PS00550">
    <property type="entry name" value="HEMERYTHRINS"/>
    <property type="match status" value="1"/>
</dbReference>
<dbReference type="PANTHER" id="PTHR37164:SF1">
    <property type="entry name" value="BACTERIOHEMERYTHRIN"/>
    <property type="match status" value="1"/>
</dbReference>
<evidence type="ECO:0000256" key="4">
    <source>
        <dbReference type="ARBA" id="ARBA00023004"/>
    </source>
</evidence>
<keyword evidence="2" id="KW-0561">Oxygen transport</keyword>
<dbReference type="InterPro" id="IPR035938">
    <property type="entry name" value="Hemerythrin-like_sf"/>
</dbReference>
<dbReference type="GO" id="GO:0046872">
    <property type="term" value="F:metal ion binding"/>
    <property type="evidence" value="ECO:0007669"/>
    <property type="project" value="UniProtKB-KW"/>
</dbReference>
<protein>
    <submittedName>
        <fullName evidence="6">Hemerythrin</fullName>
    </submittedName>
</protein>
<dbReference type="NCBIfam" id="NF033749">
    <property type="entry name" value="bact_hemeryth"/>
    <property type="match status" value="1"/>
</dbReference>
<gene>
    <name evidence="6" type="ORF">DCE01_03560</name>
</gene>
<reference evidence="6 7" key="1">
    <citation type="journal article" date="2018" name="Nat. Biotechnol.">
        <title>A standardized bacterial taxonomy based on genome phylogeny substantially revises the tree of life.</title>
        <authorList>
            <person name="Parks D.H."/>
            <person name="Chuvochina M."/>
            <person name="Waite D.W."/>
            <person name="Rinke C."/>
            <person name="Skarshewski A."/>
            <person name="Chaumeil P.A."/>
            <person name="Hugenholtz P."/>
        </authorList>
    </citation>
    <scope>NUCLEOTIDE SEQUENCE [LARGE SCALE GENOMIC DNA]</scope>
    <source>
        <strain evidence="6">UBA12529</strain>
    </source>
</reference>
<dbReference type="EMBL" id="DLVE01000047">
    <property type="protein sequence ID" value="HAA83846.1"/>
    <property type="molecule type" value="Genomic_DNA"/>
</dbReference>
<dbReference type="PANTHER" id="PTHR37164">
    <property type="entry name" value="BACTERIOHEMERYTHRIN"/>
    <property type="match status" value="1"/>
</dbReference>
<evidence type="ECO:0000256" key="2">
    <source>
        <dbReference type="ARBA" id="ARBA00022621"/>
    </source>
</evidence>
<proteinExistence type="inferred from homology"/>